<sequence>MADAEMKDTPALSFIERLLTIVFEVLEARRELDLRKTPLPPFILTQTMDAMLGTFGVLTSLLTSQSRVFNTERGKALLSMSGVVWSKATPWRTNGDLTSNLLIRIKPNDAGSYTLNGVSSLFCRVGRRATHQTGS</sequence>
<evidence type="ECO:0000313" key="1">
    <source>
        <dbReference type="EMBL" id="KAG7380736.1"/>
    </source>
</evidence>
<dbReference type="EMBL" id="JAGDFM010000279">
    <property type="protein sequence ID" value="KAG7380736.1"/>
    <property type="molecule type" value="Genomic_DNA"/>
</dbReference>
<accession>A0A8T1VIE0</accession>
<organism evidence="1 2">
    <name type="scientific">Phytophthora pseudosyringae</name>
    <dbReference type="NCBI Taxonomy" id="221518"/>
    <lineage>
        <taxon>Eukaryota</taxon>
        <taxon>Sar</taxon>
        <taxon>Stramenopiles</taxon>
        <taxon>Oomycota</taxon>
        <taxon>Peronosporomycetes</taxon>
        <taxon>Peronosporales</taxon>
        <taxon>Peronosporaceae</taxon>
        <taxon>Phytophthora</taxon>
    </lineage>
</organism>
<comment type="caution">
    <text evidence="1">The sequence shown here is derived from an EMBL/GenBank/DDBJ whole genome shotgun (WGS) entry which is preliminary data.</text>
</comment>
<gene>
    <name evidence="1" type="ORF">PHYPSEUDO_006826</name>
</gene>
<evidence type="ECO:0000313" key="2">
    <source>
        <dbReference type="Proteomes" id="UP000694044"/>
    </source>
</evidence>
<reference evidence="1" key="1">
    <citation type="submission" date="2021-02" db="EMBL/GenBank/DDBJ databases">
        <authorList>
            <person name="Palmer J.M."/>
        </authorList>
    </citation>
    <scope>NUCLEOTIDE SEQUENCE</scope>
    <source>
        <strain evidence="1">SCRP734</strain>
    </source>
</reference>
<name>A0A8T1VIE0_9STRA</name>
<keyword evidence="2" id="KW-1185">Reference proteome</keyword>
<proteinExistence type="predicted"/>
<dbReference type="Proteomes" id="UP000694044">
    <property type="component" value="Unassembled WGS sequence"/>
</dbReference>
<protein>
    <submittedName>
        <fullName evidence="1">Uncharacterized protein</fullName>
    </submittedName>
</protein>
<dbReference type="AlphaFoldDB" id="A0A8T1VIE0"/>
<dbReference type="OrthoDB" id="128354at2759"/>